<feature type="domain" description="Ferric reductase NAD binding" evidence="3">
    <location>
        <begin position="162"/>
        <end position="273"/>
    </location>
</feature>
<dbReference type="InterPro" id="IPR039261">
    <property type="entry name" value="FNR_nucleotide-bd"/>
</dbReference>
<name>A0A819MEX1_9BILA</name>
<evidence type="ECO:0000313" key="5">
    <source>
        <dbReference type="EMBL" id="CAF3978980.1"/>
    </source>
</evidence>
<dbReference type="InterPro" id="IPR013112">
    <property type="entry name" value="FAD-bd_8"/>
</dbReference>
<dbReference type="PANTHER" id="PTHR11972">
    <property type="entry name" value="NADPH OXIDASE"/>
    <property type="match status" value="1"/>
</dbReference>
<dbReference type="GO" id="GO:0016491">
    <property type="term" value="F:oxidoreductase activity"/>
    <property type="evidence" value="ECO:0007669"/>
    <property type="project" value="UniProtKB-KW"/>
</dbReference>
<evidence type="ECO:0000256" key="1">
    <source>
        <dbReference type="ARBA" id="ARBA00023002"/>
    </source>
</evidence>
<dbReference type="Pfam" id="PF14295">
    <property type="entry name" value="PAN_4"/>
    <property type="match status" value="1"/>
</dbReference>
<protein>
    <recommendedName>
        <fullName evidence="7">Apple domain-containing protein</fullName>
    </recommendedName>
</protein>
<proteinExistence type="predicted"/>
<dbReference type="Pfam" id="PF08030">
    <property type="entry name" value="NAD_binding_6"/>
    <property type="match status" value="1"/>
</dbReference>
<dbReference type="Gene3D" id="3.40.50.80">
    <property type="entry name" value="Nucleotide-binding domain of ferredoxin-NADP reductase (FNR) module"/>
    <property type="match status" value="1"/>
</dbReference>
<sequence>MLIVNLLYFLDNQWICSNMIVLQEKDMLGSDMANRRSTTYTECCSFCLSTPGCSGFVWGWPNNTYPLHQSRCYLKNGLTLKTHSQDGRTELISIRIEDAHALSFMIEKPSNFNFHVGEYINICLTCIVRNEWHPFTICSITIQKQIQEITFTDKQKDAIASIGITPYISALESLIYQLREQRCKCSRCVNRDIGNVSWFRNILDEFEAEQESYLAGTTPSKTNSQSRYLDIHLYYTSIHSNEQTMLENFPYSLVANMYEDMYTQLRTPTHVGRSP</sequence>
<dbReference type="InterPro" id="IPR050369">
    <property type="entry name" value="RBOH/FRE"/>
</dbReference>
<dbReference type="InterPro" id="IPR003609">
    <property type="entry name" value="Pan_app"/>
</dbReference>
<organism evidence="5 6">
    <name type="scientific">Adineta steineri</name>
    <dbReference type="NCBI Taxonomy" id="433720"/>
    <lineage>
        <taxon>Eukaryota</taxon>
        <taxon>Metazoa</taxon>
        <taxon>Spiralia</taxon>
        <taxon>Gnathifera</taxon>
        <taxon>Rotifera</taxon>
        <taxon>Eurotatoria</taxon>
        <taxon>Bdelloidea</taxon>
        <taxon>Adinetida</taxon>
        <taxon>Adinetidae</taxon>
        <taxon>Adineta</taxon>
    </lineage>
</organism>
<evidence type="ECO:0000259" key="3">
    <source>
        <dbReference type="Pfam" id="PF08030"/>
    </source>
</evidence>
<evidence type="ECO:0000259" key="4">
    <source>
        <dbReference type="Pfam" id="PF14295"/>
    </source>
</evidence>
<accession>A0A819MEX1</accession>
<evidence type="ECO:0008006" key="7">
    <source>
        <dbReference type="Google" id="ProtNLM"/>
    </source>
</evidence>
<dbReference type="Gene3D" id="3.50.4.10">
    <property type="entry name" value="Hepatocyte Growth Factor"/>
    <property type="match status" value="1"/>
</dbReference>
<reference evidence="5" key="1">
    <citation type="submission" date="2021-02" db="EMBL/GenBank/DDBJ databases">
        <authorList>
            <person name="Nowell W R."/>
        </authorList>
    </citation>
    <scope>NUCLEOTIDE SEQUENCE</scope>
</reference>
<gene>
    <name evidence="5" type="ORF">KXQ929_LOCUS27225</name>
</gene>
<dbReference type="InterPro" id="IPR017938">
    <property type="entry name" value="Riboflavin_synthase-like_b-brl"/>
</dbReference>
<feature type="domain" description="FAD-binding 8" evidence="2">
    <location>
        <begin position="91"/>
        <end position="147"/>
    </location>
</feature>
<dbReference type="AlphaFoldDB" id="A0A819MEX1"/>
<keyword evidence="1" id="KW-0560">Oxidoreductase</keyword>
<feature type="domain" description="Apple" evidence="4">
    <location>
        <begin position="26"/>
        <end position="75"/>
    </location>
</feature>
<dbReference type="SUPFAM" id="SSF63380">
    <property type="entry name" value="Riboflavin synthase domain-like"/>
    <property type="match status" value="1"/>
</dbReference>
<dbReference type="EMBL" id="CAJOBB010002553">
    <property type="protein sequence ID" value="CAF3978980.1"/>
    <property type="molecule type" value="Genomic_DNA"/>
</dbReference>
<dbReference type="Pfam" id="PF08022">
    <property type="entry name" value="FAD_binding_8"/>
    <property type="match status" value="1"/>
</dbReference>
<evidence type="ECO:0000259" key="2">
    <source>
        <dbReference type="Pfam" id="PF08022"/>
    </source>
</evidence>
<dbReference type="InterPro" id="IPR013121">
    <property type="entry name" value="Fe_red_NAD-bd_6"/>
</dbReference>
<dbReference type="GO" id="GO:0005886">
    <property type="term" value="C:plasma membrane"/>
    <property type="evidence" value="ECO:0007669"/>
    <property type="project" value="TreeGrafter"/>
</dbReference>
<comment type="caution">
    <text evidence="5">The sequence shown here is derived from an EMBL/GenBank/DDBJ whole genome shotgun (WGS) entry which is preliminary data.</text>
</comment>
<dbReference type="Proteomes" id="UP000663868">
    <property type="component" value="Unassembled WGS sequence"/>
</dbReference>
<evidence type="ECO:0000313" key="6">
    <source>
        <dbReference type="Proteomes" id="UP000663868"/>
    </source>
</evidence>